<feature type="chain" id="PRO_5016111994" description="Trimeric autotransporter adhesin" evidence="1">
    <location>
        <begin position="21"/>
        <end position="513"/>
    </location>
</feature>
<dbReference type="Gene3D" id="2.150.10.10">
    <property type="entry name" value="Serralysin-like metalloprotease, C-terminal"/>
    <property type="match status" value="1"/>
</dbReference>
<protein>
    <recommendedName>
        <fullName evidence="4">Trimeric autotransporter adhesin</fullName>
    </recommendedName>
</protein>
<dbReference type="OrthoDB" id="1242646at2"/>
<dbReference type="RefSeq" id="WP_146212775.1">
    <property type="nucleotide sequence ID" value="NZ_QICL01000027.1"/>
</dbReference>
<sequence length="513" mass="52533">MKTKLFFIFLLLMSALTTNAQVGINTESPKATLDVNPSNADGVVPEGIIAPKLSLKQLADKDSQYTTNQTGAIVYVSDISGTTTAKTTNIKKVGYYYFDGTLWQAFAQTSAAGWNLTGNTGTDPLANFLGTTDNKDLLFKRNNVLAGYLGSSGYNGETNNTVFGVGALSTSATTPGWNVAIGNNSLRANTTGGNNTAIGHSSLVANDKGGDNTAIGFSSQSANVSGTYNISVGSATLNSNVIGGSNTAVGAHSLSKSTGSFNTAVGNNSIANLTSGESNIGIGYLSGSGLTTGSNNIAIGKNTSLPATSSNQMNIGNLLFGTGMSGTLAAPAGRVGIGTSVPASTLHINGDLTIGTANTASADVSMLVRNNTSGLVGVIPQTNIPFNPVASGATVTMDVGALFYPGAGHIIVTSNNTCNRFMTAIFSVVVSHPTDFGLSIVYLNGMAREVVGVATKVSSFKYQVKFPNVTTCADGGNGTQFDFTIDTSVPGKISITNNGNITRSYSVRISQII</sequence>
<evidence type="ECO:0000256" key="1">
    <source>
        <dbReference type="SAM" id="SignalP"/>
    </source>
</evidence>
<feature type="signal peptide" evidence="1">
    <location>
        <begin position="1"/>
        <end position="20"/>
    </location>
</feature>
<dbReference type="AlphaFoldDB" id="A0A2V3PJT9"/>
<comment type="caution">
    <text evidence="2">The sequence shown here is derived from an EMBL/GenBank/DDBJ whole genome shotgun (WGS) entry which is preliminary data.</text>
</comment>
<proteinExistence type="predicted"/>
<evidence type="ECO:0000313" key="3">
    <source>
        <dbReference type="Proteomes" id="UP000247973"/>
    </source>
</evidence>
<evidence type="ECO:0008006" key="4">
    <source>
        <dbReference type="Google" id="ProtNLM"/>
    </source>
</evidence>
<reference evidence="2 3" key="1">
    <citation type="submission" date="2018-03" db="EMBL/GenBank/DDBJ databases">
        <title>Genomic Encyclopedia of Archaeal and Bacterial Type Strains, Phase II (KMG-II): from individual species to whole genera.</title>
        <authorList>
            <person name="Goeker M."/>
        </authorList>
    </citation>
    <scope>NUCLEOTIDE SEQUENCE [LARGE SCALE GENOMIC DNA]</scope>
    <source>
        <strain evidence="2 3">DSM 100214</strain>
    </source>
</reference>
<dbReference type="InterPro" id="IPR011049">
    <property type="entry name" value="Serralysin-like_metalloprot_C"/>
</dbReference>
<keyword evidence="1" id="KW-0732">Signal</keyword>
<dbReference type="Proteomes" id="UP000247973">
    <property type="component" value="Unassembled WGS sequence"/>
</dbReference>
<organism evidence="2 3">
    <name type="scientific">Dysgonomonas alginatilytica</name>
    <dbReference type="NCBI Taxonomy" id="1605892"/>
    <lineage>
        <taxon>Bacteria</taxon>
        <taxon>Pseudomonadati</taxon>
        <taxon>Bacteroidota</taxon>
        <taxon>Bacteroidia</taxon>
        <taxon>Bacteroidales</taxon>
        <taxon>Dysgonomonadaceae</taxon>
        <taxon>Dysgonomonas</taxon>
    </lineage>
</organism>
<dbReference type="EMBL" id="QICL01000027">
    <property type="protein sequence ID" value="PXV61014.1"/>
    <property type="molecule type" value="Genomic_DNA"/>
</dbReference>
<name>A0A2V3PJT9_9BACT</name>
<keyword evidence="3" id="KW-1185">Reference proteome</keyword>
<accession>A0A2V3PJT9</accession>
<gene>
    <name evidence="2" type="ORF">CLV62_12713</name>
</gene>
<evidence type="ECO:0000313" key="2">
    <source>
        <dbReference type="EMBL" id="PXV61014.1"/>
    </source>
</evidence>